<dbReference type="Gene3D" id="3.10.450.50">
    <property type="match status" value="2"/>
</dbReference>
<dbReference type="InterPro" id="IPR032710">
    <property type="entry name" value="NTF2-like_dom_sf"/>
</dbReference>
<comment type="caution">
    <text evidence="1">The sequence shown here is derived from an EMBL/GenBank/DDBJ whole genome shotgun (WGS) entry which is preliminary data.</text>
</comment>
<proteinExistence type="predicted"/>
<dbReference type="RefSeq" id="WP_184917124.1">
    <property type="nucleotide sequence ID" value="NZ_JACHMO010000001.1"/>
</dbReference>
<protein>
    <submittedName>
        <fullName evidence="1">Putative ester cyclase</fullName>
    </submittedName>
</protein>
<dbReference type="SUPFAM" id="SSF54427">
    <property type="entry name" value="NTF2-like"/>
    <property type="match status" value="2"/>
</dbReference>
<dbReference type="AlphaFoldDB" id="A0A7W9HG77"/>
<dbReference type="GO" id="GO:0030638">
    <property type="term" value="P:polyketide metabolic process"/>
    <property type="evidence" value="ECO:0007669"/>
    <property type="project" value="InterPro"/>
</dbReference>
<evidence type="ECO:0000313" key="2">
    <source>
        <dbReference type="Proteomes" id="UP000552097"/>
    </source>
</evidence>
<dbReference type="PANTHER" id="PTHR38436">
    <property type="entry name" value="POLYKETIDE CYCLASE SNOAL-LIKE DOMAIN"/>
    <property type="match status" value="1"/>
</dbReference>
<dbReference type="Pfam" id="PF07366">
    <property type="entry name" value="SnoaL"/>
    <property type="match status" value="2"/>
</dbReference>
<sequence length="365" mass="39783">MVTEIDTGTSAVRWVRDGLNAGRLDVLHELIADGFTLHLPPHITKRPLVGVAGATRFIEDFHRTWSSPHTVIEEMLVGTGKVVLRLRTAARHRGPFRGAPPTGHAVEFTQTCVFELAEDGRLTRGWVETDHLGIAITVGLAPPYGVTGPRKAFAWAVRTGFRRVGRRLVAPKPGEPPVGAPDVDAEVVVTDAGVTDKRREANSVALRRWIAECVNQQAVHICPEIFHADYEGHSPPHAEPEPVFGPDGYAKFVTGILTGFPDAVASIEDLVAVGDRVVCRVRMSGTHLGEYRELVPTGKPFAISQIVVCRMRDGKIVESWQEIDALGLLLQLGYVPTKGFSPLGIVRWLGALGASIQRTARKAHR</sequence>
<dbReference type="Proteomes" id="UP000552097">
    <property type="component" value="Unassembled WGS sequence"/>
</dbReference>
<reference evidence="1 2" key="1">
    <citation type="submission" date="2020-08" db="EMBL/GenBank/DDBJ databases">
        <title>Sequencing the genomes of 1000 actinobacteria strains.</title>
        <authorList>
            <person name="Klenk H.-P."/>
        </authorList>
    </citation>
    <scope>NUCLEOTIDE SEQUENCE [LARGE SCALE GENOMIC DNA]</scope>
    <source>
        <strain evidence="1 2">DSM 45486</strain>
    </source>
</reference>
<accession>A0A7W9HG77</accession>
<evidence type="ECO:0000313" key="1">
    <source>
        <dbReference type="EMBL" id="MBB5801381.1"/>
    </source>
</evidence>
<gene>
    <name evidence="1" type="ORF">F4560_001149</name>
</gene>
<dbReference type="PANTHER" id="PTHR38436:SF1">
    <property type="entry name" value="ESTER CYCLASE"/>
    <property type="match status" value="1"/>
</dbReference>
<name>A0A7W9HG77_9PSEU</name>
<dbReference type="InterPro" id="IPR009959">
    <property type="entry name" value="Cyclase_SnoaL-like"/>
</dbReference>
<dbReference type="EMBL" id="JACHMO010000001">
    <property type="protein sequence ID" value="MBB5801381.1"/>
    <property type="molecule type" value="Genomic_DNA"/>
</dbReference>
<keyword evidence="2" id="KW-1185">Reference proteome</keyword>
<organism evidence="1 2">
    <name type="scientific">Saccharothrix ecbatanensis</name>
    <dbReference type="NCBI Taxonomy" id="1105145"/>
    <lineage>
        <taxon>Bacteria</taxon>
        <taxon>Bacillati</taxon>
        <taxon>Actinomycetota</taxon>
        <taxon>Actinomycetes</taxon>
        <taxon>Pseudonocardiales</taxon>
        <taxon>Pseudonocardiaceae</taxon>
        <taxon>Saccharothrix</taxon>
    </lineage>
</organism>